<feature type="signal peptide" evidence="1">
    <location>
        <begin position="1"/>
        <end position="32"/>
    </location>
</feature>
<dbReference type="Proteomes" id="UP000821598">
    <property type="component" value="Unassembled WGS sequence"/>
</dbReference>
<keyword evidence="1" id="KW-0732">Signal</keyword>
<name>A0ABX2NLB5_9BURK</name>
<sequence length="204" mass="21074">MASNTTGSGLMRAKAITVALAVLVAAAGSAFAQDNAASAPEQRAIGAAALLHVQARVVAIDPATNSVTLRGPHGGDETFDVNPQAADVSKLHIGDIVTIAYKKALLVGVDKLAPSGIRQRIDTEVTQPAANGVVASARRVEVVATVRKIDRKQRTITLRGPSRTETLDVAPDIPLDKLKVGDSVRAVFVSAIAASVSRNGSDVK</sequence>
<proteinExistence type="predicted"/>
<dbReference type="EMBL" id="VOMC01000015">
    <property type="protein sequence ID" value="NVI05211.1"/>
    <property type="molecule type" value="Genomic_DNA"/>
</dbReference>
<protein>
    <submittedName>
        <fullName evidence="2">Copper-binding protein</fullName>
    </submittedName>
</protein>
<evidence type="ECO:0000313" key="3">
    <source>
        <dbReference type="Proteomes" id="UP000821598"/>
    </source>
</evidence>
<feature type="chain" id="PRO_5046050619" evidence="1">
    <location>
        <begin position="33"/>
        <end position="204"/>
    </location>
</feature>
<evidence type="ECO:0000313" key="2">
    <source>
        <dbReference type="EMBL" id="NVI05211.1"/>
    </source>
</evidence>
<keyword evidence="3" id="KW-1185">Reference proteome</keyword>
<comment type="caution">
    <text evidence="2">The sequence shown here is derived from an EMBL/GenBank/DDBJ whole genome shotgun (WGS) entry which is preliminary data.</text>
</comment>
<gene>
    <name evidence="2" type="ORF">FSB64_15795</name>
</gene>
<evidence type="ECO:0000256" key="1">
    <source>
        <dbReference type="SAM" id="SignalP"/>
    </source>
</evidence>
<accession>A0ABX2NLB5</accession>
<organism evidence="2 3">
    <name type="scientific">Paraburkholderia youngii</name>
    <dbReference type="NCBI Taxonomy" id="2782701"/>
    <lineage>
        <taxon>Bacteria</taxon>
        <taxon>Pseudomonadati</taxon>
        <taxon>Pseudomonadota</taxon>
        <taxon>Betaproteobacteria</taxon>
        <taxon>Burkholderiales</taxon>
        <taxon>Burkholderiaceae</taxon>
        <taxon>Paraburkholderia</taxon>
    </lineage>
</organism>
<dbReference type="RefSeq" id="WP_176367178.1">
    <property type="nucleotide sequence ID" value="NZ_JBNDLM010000003.1"/>
</dbReference>
<reference evidence="2 3" key="1">
    <citation type="submission" date="2019-08" db="EMBL/GenBank/DDBJ databases">
        <title>Paraburkholderia simonii sp. nov. and P. youngii sp. nov. Brazilian and Mexican Mimosa-associated rhizobia.</title>
        <authorList>
            <person name="Mavima L."/>
            <person name="Beukes C.W."/>
            <person name="Palmer M."/>
            <person name="De Meyer S.E."/>
            <person name="James E.K."/>
            <person name="Maluk M."/>
            <person name="Avontuur J.R."/>
            <person name="Chan W.Y."/>
            <person name="Venter S.N."/>
            <person name="Steenkamp E.T."/>
        </authorList>
    </citation>
    <scope>NUCLEOTIDE SEQUENCE [LARGE SCALE GENOMIC DNA]</scope>
    <source>
        <strain evidence="2 3">JPY454</strain>
    </source>
</reference>